<dbReference type="AlphaFoldDB" id="A0A1X2HU62"/>
<reference evidence="1 2" key="1">
    <citation type="submission" date="2016-07" db="EMBL/GenBank/DDBJ databases">
        <title>Pervasive Adenine N6-methylation of Active Genes in Fungi.</title>
        <authorList>
            <consortium name="DOE Joint Genome Institute"/>
            <person name="Mondo S.J."/>
            <person name="Dannebaum R.O."/>
            <person name="Kuo R.C."/>
            <person name="Labutti K."/>
            <person name="Haridas S."/>
            <person name="Kuo A."/>
            <person name="Salamov A."/>
            <person name="Ahrendt S.R."/>
            <person name="Lipzen A."/>
            <person name="Sullivan W."/>
            <person name="Andreopoulos W.B."/>
            <person name="Clum A."/>
            <person name="Lindquist E."/>
            <person name="Daum C."/>
            <person name="Ramamoorthy G.K."/>
            <person name="Gryganskyi A."/>
            <person name="Culley D."/>
            <person name="Magnuson J.K."/>
            <person name="James T.Y."/>
            <person name="O'Malley M.A."/>
            <person name="Stajich J.E."/>
            <person name="Spatafora J.W."/>
            <person name="Visel A."/>
            <person name="Grigoriev I.V."/>
        </authorList>
    </citation>
    <scope>NUCLEOTIDE SEQUENCE [LARGE SCALE GENOMIC DNA]</scope>
    <source>
        <strain evidence="1 2">NRRL 2496</strain>
    </source>
</reference>
<keyword evidence="2" id="KW-1185">Reference proteome</keyword>
<dbReference type="InParanoid" id="A0A1X2HU62"/>
<name>A0A1X2HU62_SYNRA</name>
<comment type="caution">
    <text evidence="1">The sequence shown here is derived from an EMBL/GenBank/DDBJ whole genome shotgun (WGS) entry which is preliminary data.</text>
</comment>
<dbReference type="Proteomes" id="UP000242180">
    <property type="component" value="Unassembled WGS sequence"/>
</dbReference>
<protein>
    <submittedName>
        <fullName evidence="1">Uncharacterized protein</fullName>
    </submittedName>
</protein>
<proteinExistence type="predicted"/>
<accession>A0A1X2HU62</accession>
<evidence type="ECO:0000313" key="2">
    <source>
        <dbReference type="Proteomes" id="UP000242180"/>
    </source>
</evidence>
<sequence>MQGSNIKMRLVVTDCLPTPKDLLNVSCYPLSGFCFLTPFLLQALSRMALSS</sequence>
<evidence type="ECO:0000313" key="1">
    <source>
        <dbReference type="EMBL" id="ORZ02638.1"/>
    </source>
</evidence>
<dbReference type="EMBL" id="MCGN01000001">
    <property type="protein sequence ID" value="ORZ02638.1"/>
    <property type="molecule type" value="Genomic_DNA"/>
</dbReference>
<gene>
    <name evidence="1" type="ORF">BCR43DRAFT_481882</name>
</gene>
<organism evidence="1 2">
    <name type="scientific">Syncephalastrum racemosum</name>
    <name type="common">Filamentous fungus</name>
    <dbReference type="NCBI Taxonomy" id="13706"/>
    <lineage>
        <taxon>Eukaryota</taxon>
        <taxon>Fungi</taxon>
        <taxon>Fungi incertae sedis</taxon>
        <taxon>Mucoromycota</taxon>
        <taxon>Mucoromycotina</taxon>
        <taxon>Mucoromycetes</taxon>
        <taxon>Mucorales</taxon>
        <taxon>Syncephalastraceae</taxon>
        <taxon>Syncephalastrum</taxon>
    </lineage>
</organism>